<evidence type="ECO:0000313" key="2">
    <source>
        <dbReference type="Proteomes" id="UP000175679"/>
    </source>
</evidence>
<dbReference type="Proteomes" id="UP000175679">
    <property type="component" value="Unassembled WGS sequence"/>
</dbReference>
<comment type="caution">
    <text evidence="1">The sequence shown here is derived from an EMBL/GenBank/DDBJ whole genome shotgun (WGS) entry which is preliminary data.</text>
</comment>
<gene>
    <name evidence="1" type="ORF">BIY23_01555</name>
</gene>
<accession>A0A1E7QLC8</accession>
<dbReference type="EMBL" id="MJMG01000001">
    <property type="protein sequence ID" value="OEY87146.1"/>
    <property type="molecule type" value="Genomic_DNA"/>
</dbReference>
<sequence length="108" mass="13185">MLNLGNQNENALLDLKRAILYKNTMAYYFLRQYYDTSQETEETKYHLEEIDFLFCYANELYELAVDKTLIMSDQMKVCIQTMKLRCQIKLRTMNFMCRMKKFRNYLRA</sequence>
<name>A0A1E7QLC8_WOLPI</name>
<evidence type="ECO:0000313" key="1">
    <source>
        <dbReference type="EMBL" id="OEY87146.1"/>
    </source>
</evidence>
<protein>
    <submittedName>
        <fullName evidence="1">Uncharacterized protein</fullName>
    </submittedName>
</protein>
<organism evidence="1 2">
    <name type="scientific">Wolbachia pipientis</name>
    <dbReference type="NCBI Taxonomy" id="955"/>
    <lineage>
        <taxon>Bacteria</taxon>
        <taxon>Pseudomonadati</taxon>
        <taxon>Pseudomonadota</taxon>
        <taxon>Alphaproteobacteria</taxon>
        <taxon>Rickettsiales</taxon>
        <taxon>Anaplasmataceae</taxon>
        <taxon>Wolbachieae</taxon>
        <taxon>Wolbachia</taxon>
    </lineage>
</organism>
<reference evidence="1 2" key="1">
    <citation type="submission" date="2016-09" db="EMBL/GenBank/DDBJ databases">
        <title>Genomic evidence for plant-parasitic nematodes as the earliest Wolbachia hosts.</title>
        <authorList>
            <person name="Brown A.M."/>
            <person name="Wasala S.K."/>
            <person name="Howe D.K."/>
            <person name="Peetz A.B."/>
            <person name="Zasada I.A."/>
            <person name="Denver D.R."/>
        </authorList>
    </citation>
    <scope>NUCLEOTIDE SEQUENCE [LARGE SCALE GENOMIC DNA]</scope>
    <source>
        <strain evidence="2">wPpe</strain>
    </source>
</reference>
<keyword evidence="2" id="KW-1185">Reference proteome</keyword>
<proteinExistence type="predicted"/>
<dbReference type="AlphaFoldDB" id="A0A1E7QLC8"/>